<dbReference type="Proteomes" id="UP001162891">
    <property type="component" value="Chromosome"/>
</dbReference>
<gene>
    <name evidence="1" type="ORF">AMOR_50210</name>
</gene>
<dbReference type="InterPro" id="IPR025358">
    <property type="entry name" value="DUF4262"/>
</dbReference>
<keyword evidence="2" id="KW-1185">Reference proteome</keyword>
<protein>
    <recommendedName>
        <fullName evidence="3">DUF4262 domain-containing protein</fullName>
    </recommendedName>
</protein>
<evidence type="ECO:0000313" key="1">
    <source>
        <dbReference type="EMBL" id="BDG06025.1"/>
    </source>
</evidence>
<proteinExistence type="predicted"/>
<evidence type="ECO:0000313" key="2">
    <source>
        <dbReference type="Proteomes" id="UP001162891"/>
    </source>
</evidence>
<evidence type="ECO:0008006" key="3">
    <source>
        <dbReference type="Google" id="ProtNLM"/>
    </source>
</evidence>
<sequence>MEPLLAECCRHVAEGCAPILRAARGEDPEAPEWRFRCGMREHDPGDVRAVPLEELVRRDPTAVEIVLHPRGSVLERRNVAARWHTEAGPVLFPRRPSRRWPGLDPRFPPRPGEALETPDLRLLADVAERGWHTLVYEARPDRPGHAFSVGLFHGFDHPEIAVLGLSREALAETVDRIAGRVRAGERFQHGDVAEDIADGRVAAFRTIPPRVYPAWLGYALWYHDGARFPALQCVWADADGRFPWDPWFPSEARAVQPVLYEPELA</sequence>
<dbReference type="Pfam" id="PF14081">
    <property type="entry name" value="DUF4262"/>
    <property type="match status" value="1"/>
</dbReference>
<name>A0ABM7X2K0_9BACT</name>
<dbReference type="EMBL" id="AP025591">
    <property type="protein sequence ID" value="BDG06025.1"/>
    <property type="molecule type" value="Genomic_DNA"/>
</dbReference>
<organism evidence="1 2">
    <name type="scientific">Anaeromyxobacter oryzae</name>
    <dbReference type="NCBI Taxonomy" id="2918170"/>
    <lineage>
        <taxon>Bacteria</taxon>
        <taxon>Pseudomonadati</taxon>
        <taxon>Myxococcota</taxon>
        <taxon>Myxococcia</taxon>
        <taxon>Myxococcales</taxon>
        <taxon>Cystobacterineae</taxon>
        <taxon>Anaeromyxobacteraceae</taxon>
        <taxon>Anaeromyxobacter</taxon>
    </lineage>
</organism>
<accession>A0ABM7X2K0</accession>
<reference evidence="2" key="1">
    <citation type="journal article" date="2022" name="Int. J. Syst. Evol. Microbiol.">
        <title>Anaeromyxobacter oryzae sp. nov., Anaeromyxobacter diazotrophicus sp. nov. and Anaeromyxobacter paludicola sp. nov., isolated from paddy soils.</title>
        <authorList>
            <person name="Itoh H."/>
            <person name="Xu Z."/>
            <person name="Mise K."/>
            <person name="Masuda Y."/>
            <person name="Ushijima N."/>
            <person name="Hayakawa C."/>
            <person name="Shiratori Y."/>
            <person name="Senoo K."/>
        </authorList>
    </citation>
    <scope>NUCLEOTIDE SEQUENCE [LARGE SCALE GENOMIC DNA]</scope>
    <source>
        <strain evidence="2">Red232</strain>
    </source>
</reference>
<dbReference type="RefSeq" id="WP_248355284.1">
    <property type="nucleotide sequence ID" value="NZ_AP025591.1"/>
</dbReference>